<sequence length="225" mass="25963">MQGCKYNPTDMGMNFRFKLGMQFASTGEFKDVIKKYTGLHGFGLKYKKNDKLRWAKSHFSLWSKCDILMNNILESFNGRLLAVRELPIFGLLNWIREYLMRRFVKIKIFCGRCKGKNKICPKPRKRLEKYVLESAKWRASWAEASKYDVRNFDNIHFTVDLASREYSCMLWASQLATEASQPAASQPGTSQSGDSIVATSQPIFTNRDPLPPPTRLYFSKPPQPP</sequence>
<reference evidence="2 3" key="1">
    <citation type="submission" date="2023-10" db="EMBL/GenBank/DDBJ databases">
        <title>Chromosome-scale genome assembly provides insights into flower coloration mechanisms of Canna indica.</title>
        <authorList>
            <person name="Li C."/>
        </authorList>
    </citation>
    <scope>NUCLEOTIDE SEQUENCE [LARGE SCALE GENOMIC DNA]</scope>
    <source>
        <tissue evidence="2">Flower</tissue>
    </source>
</reference>
<evidence type="ECO:0000313" key="3">
    <source>
        <dbReference type="Proteomes" id="UP001327560"/>
    </source>
</evidence>
<feature type="region of interest" description="Disordered" evidence="1">
    <location>
        <begin position="181"/>
        <end position="225"/>
    </location>
</feature>
<dbReference type="PANTHER" id="PTHR31973">
    <property type="entry name" value="POLYPROTEIN, PUTATIVE-RELATED"/>
    <property type="match status" value="1"/>
</dbReference>
<name>A0AAQ3KRT2_9LILI</name>
<proteinExistence type="predicted"/>
<feature type="compositionally biased region" description="Polar residues" evidence="1">
    <location>
        <begin position="181"/>
        <end position="204"/>
    </location>
</feature>
<evidence type="ECO:0000313" key="2">
    <source>
        <dbReference type="EMBL" id="WOL13279.1"/>
    </source>
</evidence>
<dbReference type="Proteomes" id="UP001327560">
    <property type="component" value="Chromosome 7"/>
</dbReference>
<organism evidence="2 3">
    <name type="scientific">Canna indica</name>
    <name type="common">Indian-shot</name>
    <dbReference type="NCBI Taxonomy" id="4628"/>
    <lineage>
        <taxon>Eukaryota</taxon>
        <taxon>Viridiplantae</taxon>
        <taxon>Streptophyta</taxon>
        <taxon>Embryophyta</taxon>
        <taxon>Tracheophyta</taxon>
        <taxon>Spermatophyta</taxon>
        <taxon>Magnoliopsida</taxon>
        <taxon>Liliopsida</taxon>
        <taxon>Zingiberales</taxon>
        <taxon>Cannaceae</taxon>
        <taxon>Canna</taxon>
    </lineage>
</organism>
<dbReference type="EMBL" id="CP136896">
    <property type="protein sequence ID" value="WOL13279.1"/>
    <property type="molecule type" value="Genomic_DNA"/>
</dbReference>
<dbReference type="PANTHER" id="PTHR31973:SF187">
    <property type="entry name" value="MUTATOR TRANSPOSASE MUDRA PROTEIN"/>
    <property type="match status" value="1"/>
</dbReference>
<gene>
    <name evidence="2" type="ORF">Cni_G22048</name>
</gene>
<evidence type="ECO:0000256" key="1">
    <source>
        <dbReference type="SAM" id="MobiDB-lite"/>
    </source>
</evidence>
<protein>
    <submittedName>
        <fullName evidence="2">Uncharacterized protein</fullName>
    </submittedName>
</protein>
<dbReference type="AlphaFoldDB" id="A0AAQ3KRT2"/>
<keyword evidence="3" id="KW-1185">Reference proteome</keyword>
<accession>A0AAQ3KRT2</accession>